<dbReference type="Proteomes" id="UP001305779">
    <property type="component" value="Unassembled WGS sequence"/>
</dbReference>
<dbReference type="EMBL" id="JAXOVC010000010">
    <property type="protein sequence ID" value="KAK4496446.1"/>
    <property type="molecule type" value="Genomic_DNA"/>
</dbReference>
<feature type="domain" description="Heterokaryon incompatibility" evidence="1">
    <location>
        <begin position="67"/>
        <end position="206"/>
    </location>
</feature>
<dbReference type="Pfam" id="PF06985">
    <property type="entry name" value="HET"/>
    <property type="match status" value="1"/>
</dbReference>
<evidence type="ECO:0000313" key="2">
    <source>
        <dbReference type="EMBL" id="KAK4496446.1"/>
    </source>
</evidence>
<accession>A0ABR0E5E0</accession>
<reference evidence="2 3" key="1">
    <citation type="journal article" date="2023" name="G3 (Bethesda)">
        <title>A chromosome-level genome assembly of Zasmidium syzygii isolated from banana leaves.</title>
        <authorList>
            <person name="van Westerhoven A.C."/>
            <person name="Mehrabi R."/>
            <person name="Talebi R."/>
            <person name="Steentjes M.B.F."/>
            <person name="Corcolon B."/>
            <person name="Chong P.A."/>
            <person name="Kema G.H.J."/>
            <person name="Seidl M.F."/>
        </authorList>
    </citation>
    <scope>NUCLEOTIDE SEQUENCE [LARGE SCALE GENOMIC DNA]</scope>
    <source>
        <strain evidence="2 3">P124</strain>
    </source>
</reference>
<organism evidence="2 3">
    <name type="scientific">Zasmidium cellare</name>
    <name type="common">Wine cellar mold</name>
    <name type="synonym">Racodium cellare</name>
    <dbReference type="NCBI Taxonomy" id="395010"/>
    <lineage>
        <taxon>Eukaryota</taxon>
        <taxon>Fungi</taxon>
        <taxon>Dikarya</taxon>
        <taxon>Ascomycota</taxon>
        <taxon>Pezizomycotina</taxon>
        <taxon>Dothideomycetes</taxon>
        <taxon>Dothideomycetidae</taxon>
        <taxon>Mycosphaerellales</taxon>
        <taxon>Mycosphaerellaceae</taxon>
        <taxon>Zasmidium</taxon>
    </lineage>
</organism>
<gene>
    <name evidence="2" type="ORF">PRZ48_012426</name>
</gene>
<evidence type="ECO:0000259" key="1">
    <source>
        <dbReference type="Pfam" id="PF06985"/>
    </source>
</evidence>
<proteinExistence type="predicted"/>
<dbReference type="PANTHER" id="PTHR24148">
    <property type="entry name" value="ANKYRIN REPEAT DOMAIN-CONTAINING PROTEIN 39 HOMOLOG-RELATED"/>
    <property type="match status" value="1"/>
</dbReference>
<keyword evidence="3" id="KW-1185">Reference proteome</keyword>
<dbReference type="InterPro" id="IPR052895">
    <property type="entry name" value="HetReg/Transcr_Mod"/>
</dbReference>
<protein>
    <recommendedName>
        <fullName evidence="1">Heterokaryon incompatibility domain-containing protein</fullName>
    </recommendedName>
</protein>
<evidence type="ECO:0000313" key="3">
    <source>
        <dbReference type="Proteomes" id="UP001305779"/>
    </source>
</evidence>
<dbReference type="PANTHER" id="PTHR24148:SF73">
    <property type="entry name" value="HET DOMAIN PROTEIN (AFU_ORTHOLOGUE AFUA_8G01020)"/>
    <property type="match status" value="1"/>
</dbReference>
<sequence>MLRFLQHKKPLTAGCKTPSRAIYEPLDEKELETRFMTNLSTQQYQGVDTISISLSKASFRQTPTPTYVALSYCWGDPNDTVPVLVNGQPFHITRNLEAALRQFRSKDSRLLWADAICINQDDSNERSHQVSRMGDIFSQASQVICWLGLATTESSRAIEHCIDVDWQALTLEIEERGLEVSVRDSFVPLDGILRRPYWSRVWVVQEIANATSIEIWCGRDVLSWDQFLSMIYCRSGCSRDVNYEAACVRILDSFRRQQQSHRLHLWEAMLLTFDRSATDPRDKAYALLSLVSDAEEVVHNPDYTSPAPEVLKDIAWHMIVQQGQTPLMLLGGRRQGETKGPSWVPSWELTSQRAPVWVIKSCHDGLMPIDHLNPIQSNELQVRGRIVGYLLSDGVLQPPPNNLSPTAIPTPTSQQDIWSDLAMALYTAYHEGLHLGSAWDGEAEMLALALALKHAHPMEQRTLYKNIYNWYESFKRHLIHGTPFHVLVEAVPTWSLESIFGARQQHHSQFLHMVNAVLGQMLETGMKFVSMRSVSTGEERVRVAAAGARGGDVVVDLEGCRWAYGMLSPVVEGKYEVVGSLAKGSVRQEKGWEGGVWETFMVV</sequence>
<comment type="caution">
    <text evidence="2">The sequence shown here is derived from an EMBL/GenBank/DDBJ whole genome shotgun (WGS) entry which is preliminary data.</text>
</comment>
<name>A0ABR0E5E0_ZASCE</name>
<dbReference type="InterPro" id="IPR010730">
    <property type="entry name" value="HET"/>
</dbReference>